<gene>
    <name evidence="3" type="ORF">TKK_009767</name>
</gene>
<accession>A0ABD2WUF0</accession>
<evidence type="ECO:0000256" key="1">
    <source>
        <dbReference type="PROSITE-ProRule" id="PRU00042"/>
    </source>
</evidence>
<dbReference type="SUPFAM" id="SSF57667">
    <property type="entry name" value="beta-beta-alpha zinc fingers"/>
    <property type="match status" value="1"/>
</dbReference>
<feature type="domain" description="C2H2-type" evidence="2">
    <location>
        <begin position="112"/>
        <end position="140"/>
    </location>
</feature>
<name>A0ABD2WUF0_9HYME</name>
<keyword evidence="1" id="KW-0863">Zinc-finger</keyword>
<keyword evidence="1" id="KW-0862">Zinc</keyword>
<dbReference type="EMBL" id="JBJJXI010000072">
    <property type="protein sequence ID" value="KAL3396360.1"/>
    <property type="molecule type" value="Genomic_DNA"/>
</dbReference>
<evidence type="ECO:0000259" key="2">
    <source>
        <dbReference type="PROSITE" id="PS50157"/>
    </source>
</evidence>
<dbReference type="AlphaFoldDB" id="A0ABD2WUF0"/>
<proteinExistence type="predicted"/>
<dbReference type="InterPro" id="IPR013087">
    <property type="entry name" value="Znf_C2H2_type"/>
</dbReference>
<comment type="caution">
    <text evidence="3">The sequence shown here is derived from an EMBL/GenBank/DDBJ whole genome shotgun (WGS) entry which is preliminary data.</text>
</comment>
<dbReference type="Gene3D" id="3.30.160.60">
    <property type="entry name" value="Classic Zinc Finger"/>
    <property type="match status" value="1"/>
</dbReference>
<dbReference type="PROSITE" id="PS50157">
    <property type="entry name" value="ZINC_FINGER_C2H2_2"/>
    <property type="match status" value="2"/>
</dbReference>
<dbReference type="Proteomes" id="UP001627154">
    <property type="component" value="Unassembled WGS sequence"/>
</dbReference>
<keyword evidence="4" id="KW-1185">Reference proteome</keyword>
<dbReference type="InterPro" id="IPR036236">
    <property type="entry name" value="Znf_C2H2_sf"/>
</dbReference>
<dbReference type="GO" id="GO:0008270">
    <property type="term" value="F:zinc ion binding"/>
    <property type="evidence" value="ECO:0007669"/>
    <property type="project" value="UniProtKB-KW"/>
</dbReference>
<evidence type="ECO:0000313" key="4">
    <source>
        <dbReference type="Proteomes" id="UP001627154"/>
    </source>
</evidence>
<protein>
    <recommendedName>
        <fullName evidence="2">C2H2-type domain-containing protein</fullName>
    </recommendedName>
</protein>
<evidence type="ECO:0000313" key="3">
    <source>
        <dbReference type="EMBL" id="KAL3396360.1"/>
    </source>
</evidence>
<dbReference type="SMART" id="SM00355">
    <property type="entry name" value="ZnF_C2H2"/>
    <property type="match status" value="3"/>
</dbReference>
<sequence length="143" mass="16957">MLIGVDNIKSDDPLNNPLDNIGQFVVCLKCNSDSPYVRRETRKNCHVCRNPFKYRCGKCNRHYLSYTALSFHQRHLCDQEPKFFCSDCNYKTNHKGNLMNHIHNIHEQTNWEKCEHCGKMFKTRNYLRSHQKYSNCLLKNASL</sequence>
<reference evidence="3 4" key="1">
    <citation type="journal article" date="2024" name="bioRxiv">
        <title>A reference genome for Trichogramma kaykai: A tiny desert-dwelling parasitoid wasp with competing sex-ratio distorters.</title>
        <authorList>
            <person name="Culotta J."/>
            <person name="Lindsey A.R."/>
        </authorList>
    </citation>
    <scope>NUCLEOTIDE SEQUENCE [LARGE SCALE GENOMIC DNA]</scope>
    <source>
        <strain evidence="3 4">KSX58</strain>
    </source>
</reference>
<keyword evidence="1" id="KW-0479">Metal-binding</keyword>
<organism evidence="3 4">
    <name type="scientific">Trichogramma kaykai</name>
    <dbReference type="NCBI Taxonomy" id="54128"/>
    <lineage>
        <taxon>Eukaryota</taxon>
        <taxon>Metazoa</taxon>
        <taxon>Ecdysozoa</taxon>
        <taxon>Arthropoda</taxon>
        <taxon>Hexapoda</taxon>
        <taxon>Insecta</taxon>
        <taxon>Pterygota</taxon>
        <taxon>Neoptera</taxon>
        <taxon>Endopterygota</taxon>
        <taxon>Hymenoptera</taxon>
        <taxon>Apocrita</taxon>
        <taxon>Proctotrupomorpha</taxon>
        <taxon>Chalcidoidea</taxon>
        <taxon>Trichogrammatidae</taxon>
        <taxon>Trichogramma</taxon>
    </lineage>
</organism>
<feature type="domain" description="C2H2-type" evidence="2">
    <location>
        <begin position="54"/>
        <end position="81"/>
    </location>
</feature>